<sequence>MSKRLKLSDLAKVVAQKAATSASKGVVISEGSETTSSKRALDDASKGKQVTQLPESKRAKINTGASEAPARPPIASGEGSSAKRTLGEALGPQASVMASAATAEKILAGVILPADKEKVDRLTFDQVVTKFLHVLGQGVILGSSLAFAVGISPRTLSIKKAVAESAEMEMVRAQNWAIELEGALAEEKAKGKKLSEDADARDKVIARLEARISDLERSQSLTQGRIIAAFKESDDFLEAVRGSASSYFGDGFDFCKRQLAHQYPDLGVDLKDVEMDHELLAKEEAEAEKTAAEEGAAGPGGASITADSPKEPRGRELKCRIGSPSNIKGWKTRFFFASGDKWEFFSGTAVSDSIPRVPRSWECQSPGGYFEVSKVLGSRTFRKHFAAGCTALSTSGRDNTTSGDDGKFVTREDSVEYLGVIRRDIGGVIRRALPGIPDETLLRWLGGKVKDPFTNLLSGKSGSSSGSGSDSISDSELPPELRSDAISARVGAPALGEKTRGKAKAEKAVKATTAKPPTKGVVIREKRAREGDHVIEIGEPDSSKGKEAAPPPPLKRFKSNRGATNVRGRAAEVGTSSPGGIGSESMMSDASAARRLLTGVILASDKKEVDQLSENDLVAKSFHALVKAENRLAELSEEGSKPGTEVDDLKATVAELTNKLAKAKELAIEDFKASGEFKAAVTDSAATYFSEGFEFCKRQLLHQFPNLGVDVANMAMDPNFAEEEEAMKEGEDPVAGGAPDV</sequence>
<feature type="region of interest" description="Disordered" evidence="2">
    <location>
        <begin position="456"/>
        <end position="518"/>
    </location>
</feature>
<keyword evidence="4" id="KW-1185">Reference proteome</keyword>
<evidence type="ECO:0000256" key="1">
    <source>
        <dbReference type="SAM" id="Coils"/>
    </source>
</evidence>
<keyword evidence="1" id="KW-0175">Coiled coil</keyword>
<name>A0A7J0H625_9ERIC</name>
<gene>
    <name evidence="3" type="ORF">Acr_27g0001540</name>
</gene>
<evidence type="ECO:0000256" key="2">
    <source>
        <dbReference type="SAM" id="MobiDB-lite"/>
    </source>
</evidence>
<dbReference type="Proteomes" id="UP000585474">
    <property type="component" value="Unassembled WGS sequence"/>
</dbReference>
<proteinExistence type="predicted"/>
<protein>
    <submittedName>
        <fullName evidence="3">Uncharacterized protein</fullName>
    </submittedName>
</protein>
<dbReference type="OrthoDB" id="687305at2759"/>
<feature type="compositionally biased region" description="Basic and acidic residues" evidence="2">
    <location>
        <begin position="497"/>
        <end position="509"/>
    </location>
</feature>
<evidence type="ECO:0000313" key="4">
    <source>
        <dbReference type="Proteomes" id="UP000585474"/>
    </source>
</evidence>
<feature type="coiled-coil region" evidence="1">
    <location>
        <begin position="618"/>
        <end position="666"/>
    </location>
</feature>
<organism evidence="3 4">
    <name type="scientific">Actinidia rufa</name>
    <dbReference type="NCBI Taxonomy" id="165716"/>
    <lineage>
        <taxon>Eukaryota</taxon>
        <taxon>Viridiplantae</taxon>
        <taxon>Streptophyta</taxon>
        <taxon>Embryophyta</taxon>
        <taxon>Tracheophyta</taxon>
        <taxon>Spermatophyta</taxon>
        <taxon>Magnoliopsida</taxon>
        <taxon>eudicotyledons</taxon>
        <taxon>Gunneridae</taxon>
        <taxon>Pentapetalae</taxon>
        <taxon>asterids</taxon>
        <taxon>Ericales</taxon>
        <taxon>Actinidiaceae</taxon>
        <taxon>Actinidia</taxon>
    </lineage>
</organism>
<feature type="region of interest" description="Disordered" evidence="2">
    <location>
        <begin position="285"/>
        <end position="316"/>
    </location>
</feature>
<comment type="caution">
    <text evidence="3">The sequence shown here is derived from an EMBL/GenBank/DDBJ whole genome shotgun (WGS) entry which is preliminary data.</text>
</comment>
<feature type="region of interest" description="Disordered" evidence="2">
    <location>
        <begin position="537"/>
        <end position="561"/>
    </location>
</feature>
<accession>A0A7J0H625</accession>
<feature type="compositionally biased region" description="Low complexity" evidence="2">
    <location>
        <begin position="458"/>
        <end position="475"/>
    </location>
</feature>
<dbReference type="AlphaFoldDB" id="A0A7J0H625"/>
<reference evidence="3 4" key="1">
    <citation type="submission" date="2019-07" db="EMBL/GenBank/DDBJ databases">
        <title>De Novo Assembly of kiwifruit Actinidia rufa.</title>
        <authorList>
            <person name="Sugita-Konishi S."/>
            <person name="Sato K."/>
            <person name="Mori E."/>
            <person name="Abe Y."/>
            <person name="Kisaki G."/>
            <person name="Hamano K."/>
            <person name="Suezawa K."/>
            <person name="Otani M."/>
            <person name="Fukuda T."/>
            <person name="Manabe T."/>
            <person name="Gomi K."/>
            <person name="Tabuchi M."/>
            <person name="Akimitsu K."/>
            <person name="Kataoka I."/>
        </authorList>
    </citation>
    <scope>NUCLEOTIDE SEQUENCE [LARGE SCALE GENOMIC DNA]</scope>
    <source>
        <strain evidence="4">cv. Fuchu</strain>
    </source>
</reference>
<feature type="region of interest" description="Disordered" evidence="2">
    <location>
        <begin position="20"/>
        <end position="84"/>
    </location>
</feature>
<dbReference type="EMBL" id="BJWL01000027">
    <property type="protein sequence ID" value="GFZ18415.1"/>
    <property type="molecule type" value="Genomic_DNA"/>
</dbReference>
<evidence type="ECO:0000313" key="3">
    <source>
        <dbReference type="EMBL" id="GFZ18415.1"/>
    </source>
</evidence>
<feature type="compositionally biased region" description="Basic and acidic residues" evidence="2">
    <location>
        <begin position="537"/>
        <end position="547"/>
    </location>
</feature>